<sequence length="129" mass="13754">MNAIWCGQFAVSAFFAIVFLQSGLDKFVDRQGNLNYITGFFSNSPLKPLAPAMFWAIAALETLAGILAAIGALIVLFGGGTTLALWGLVFSTISLLCLLFGNRMAKEYGGATVIATYFAVALLGFILFQ</sequence>
<dbReference type="EMBL" id="AZHX01000504">
    <property type="protein sequence ID" value="ETX07192.1"/>
    <property type="molecule type" value="Genomic_DNA"/>
</dbReference>
<keyword evidence="1" id="KW-0812">Transmembrane</keyword>
<accession>W4MC23</accession>
<keyword evidence="1" id="KW-0472">Membrane</keyword>
<keyword evidence="3" id="KW-1185">Reference proteome</keyword>
<dbReference type="Proteomes" id="UP000019140">
    <property type="component" value="Unassembled WGS sequence"/>
</dbReference>
<evidence type="ECO:0008006" key="4">
    <source>
        <dbReference type="Google" id="ProtNLM"/>
    </source>
</evidence>
<gene>
    <name evidence="2" type="ORF">ETSY2_12620</name>
</gene>
<evidence type="ECO:0000313" key="2">
    <source>
        <dbReference type="EMBL" id="ETX07192.1"/>
    </source>
</evidence>
<name>W4MC23_9BACT</name>
<comment type="caution">
    <text evidence="2">The sequence shown here is derived from an EMBL/GenBank/DDBJ whole genome shotgun (WGS) entry which is preliminary data.</text>
</comment>
<evidence type="ECO:0000313" key="3">
    <source>
        <dbReference type="Proteomes" id="UP000019140"/>
    </source>
</evidence>
<organism evidence="2 3">
    <name type="scientific">Candidatus Entotheonella gemina</name>
    <dbReference type="NCBI Taxonomy" id="1429439"/>
    <lineage>
        <taxon>Bacteria</taxon>
        <taxon>Pseudomonadati</taxon>
        <taxon>Nitrospinota/Tectimicrobiota group</taxon>
        <taxon>Candidatus Tectimicrobiota</taxon>
        <taxon>Candidatus Entotheonellia</taxon>
        <taxon>Candidatus Entotheonellales</taxon>
        <taxon>Candidatus Entotheonellaceae</taxon>
        <taxon>Candidatus Entotheonella</taxon>
    </lineage>
</organism>
<feature type="transmembrane region" description="Helical" evidence="1">
    <location>
        <begin position="83"/>
        <end position="102"/>
    </location>
</feature>
<evidence type="ECO:0000256" key="1">
    <source>
        <dbReference type="SAM" id="Phobius"/>
    </source>
</evidence>
<keyword evidence="1" id="KW-1133">Transmembrane helix</keyword>
<dbReference type="AlphaFoldDB" id="W4MC23"/>
<feature type="transmembrane region" description="Helical" evidence="1">
    <location>
        <begin position="108"/>
        <end position="128"/>
    </location>
</feature>
<dbReference type="HOGENOM" id="CLU_157902_0_0_7"/>
<feature type="transmembrane region" description="Helical" evidence="1">
    <location>
        <begin position="52"/>
        <end position="76"/>
    </location>
</feature>
<proteinExistence type="predicted"/>
<reference evidence="2 3" key="1">
    <citation type="journal article" date="2014" name="Nature">
        <title>An environmental bacterial taxon with a large and distinct metabolic repertoire.</title>
        <authorList>
            <person name="Wilson M.C."/>
            <person name="Mori T."/>
            <person name="Ruckert C."/>
            <person name="Uria A.R."/>
            <person name="Helf M.J."/>
            <person name="Takada K."/>
            <person name="Gernert C."/>
            <person name="Steffens U.A."/>
            <person name="Heycke N."/>
            <person name="Schmitt S."/>
            <person name="Rinke C."/>
            <person name="Helfrich E.J."/>
            <person name="Brachmann A.O."/>
            <person name="Gurgui C."/>
            <person name="Wakimoto T."/>
            <person name="Kracht M."/>
            <person name="Crusemann M."/>
            <person name="Hentschel U."/>
            <person name="Abe I."/>
            <person name="Matsunaga S."/>
            <person name="Kalinowski J."/>
            <person name="Takeyama H."/>
            <person name="Piel J."/>
        </authorList>
    </citation>
    <scope>NUCLEOTIDE SEQUENCE [LARGE SCALE GENOMIC DNA]</scope>
    <source>
        <strain evidence="3">TSY2</strain>
    </source>
</reference>
<protein>
    <recommendedName>
        <fullName evidence="4">DoxX family protein</fullName>
    </recommendedName>
</protein>